<sequence>MVSPGSDFHSGLPKALRFITTHDNNGKAVYSETLPETVPFWPVGPRDEPAAFGLVYATTSTPIPLMKDEDLSTFQHIDEQRTRGGLVHRGGSAIRYVDYPPKASSPMHRTVSCDYAVVLFGQVSCRLDSGEARTLNAGDVLVQRGTMHQWVNLSDTWSRMLYVLLDSTPVELGSVVLEEDLGGMQGVPGSC</sequence>
<dbReference type="Proteomes" id="UP000070501">
    <property type="component" value="Unassembled WGS sequence"/>
</dbReference>
<dbReference type="InterPro" id="IPR014710">
    <property type="entry name" value="RmlC-like_jellyroll"/>
</dbReference>
<evidence type="ECO:0008006" key="3">
    <source>
        <dbReference type="Google" id="ProtNLM"/>
    </source>
</evidence>
<dbReference type="STRING" id="196109.A0A136IPY0"/>
<accession>A0A136IPY0</accession>
<dbReference type="PANTHER" id="PTHR36156:SF2">
    <property type="entry name" value="CUPIN TYPE-2 DOMAIN-CONTAINING PROTEIN"/>
    <property type="match status" value="1"/>
</dbReference>
<dbReference type="SUPFAM" id="SSF51182">
    <property type="entry name" value="RmlC-like cupins"/>
    <property type="match status" value="1"/>
</dbReference>
<dbReference type="InParanoid" id="A0A136IPY0"/>
<dbReference type="EMBL" id="KQ964265">
    <property type="protein sequence ID" value="KXJ86992.1"/>
    <property type="molecule type" value="Genomic_DNA"/>
</dbReference>
<keyword evidence="2" id="KW-1185">Reference proteome</keyword>
<proteinExistence type="predicted"/>
<gene>
    <name evidence="1" type="ORF">Micbo1qcDRAFT_208766</name>
</gene>
<dbReference type="AlphaFoldDB" id="A0A136IPY0"/>
<protein>
    <recommendedName>
        <fullName evidence="3">Cupin 2 conserved barrel domain-containing protein</fullName>
    </recommendedName>
</protein>
<dbReference type="OrthoDB" id="5840532at2759"/>
<dbReference type="InterPro" id="IPR011051">
    <property type="entry name" value="RmlC_Cupin_sf"/>
</dbReference>
<evidence type="ECO:0000313" key="2">
    <source>
        <dbReference type="Proteomes" id="UP000070501"/>
    </source>
</evidence>
<organism evidence="1 2">
    <name type="scientific">Microdochium bolleyi</name>
    <dbReference type="NCBI Taxonomy" id="196109"/>
    <lineage>
        <taxon>Eukaryota</taxon>
        <taxon>Fungi</taxon>
        <taxon>Dikarya</taxon>
        <taxon>Ascomycota</taxon>
        <taxon>Pezizomycotina</taxon>
        <taxon>Sordariomycetes</taxon>
        <taxon>Xylariomycetidae</taxon>
        <taxon>Xylariales</taxon>
        <taxon>Microdochiaceae</taxon>
        <taxon>Microdochium</taxon>
    </lineage>
</organism>
<name>A0A136IPY0_9PEZI</name>
<dbReference type="CDD" id="cd02231">
    <property type="entry name" value="cupin_BLL6423-like"/>
    <property type="match status" value="1"/>
</dbReference>
<reference evidence="2" key="1">
    <citation type="submission" date="2016-02" db="EMBL/GenBank/DDBJ databases">
        <title>Draft genome sequence of Microdochium bolleyi, a fungal endophyte of beachgrass.</title>
        <authorList>
            <consortium name="DOE Joint Genome Institute"/>
            <person name="David A.S."/>
            <person name="May G."/>
            <person name="Haridas S."/>
            <person name="Lim J."/>
            <person name="Wang M."/>
            <person name="Labutti K."/>
            <person name="Lipzen A."/>
            <person name="Barry K."/>
            <person name="Grigoriev I.V."/>
        </authorList>
    </citation>
    <scope>NUCLEOTIDE SEQUENCE [LARGE SCALE GENOMIC DNA]</scope>
    <source>
        <strain evidence="2">J235TASD1</strain>
    </source>
</reference>
<dbReference type="PANTHER" id="PTHR36156">
    <property type="entry name" value="SLR2101 PROTEIN"/>
    <property type="match status" value="1"/>
</dbReference>
<evidence type="ECO:0000313" key="1">
    <source>
        <dbReference type="EMBL" id="KXJ86992.1"/>
    </source>
</evidence>
<dbReference type="InterPro" id="IPR047142">
    <property type="entry name" value="OryJ/VirC-like"/>
</dbReference>
<dbReference type="Gene3D" id="2.60.120.10">
    <property type="entry name" value="Jelly Rolls"/>
    <property type="match status" value="1"/>
</dbReference>